<comment type="caution">
    <text evidence="3">The sequence shown here is derived from an EMBL/GenBank/DDBJ whole genome shotgun (WGS) entry which is preliminary data.</text>
</comment>
<organism evidence="3">
    <name type="scientific">candidate division TA06 bacterium ADurb.Bin131</name>
    <dbReference type="NCBI Taxonomy" id="1852827"/>
    <lineage>
        <taxon>Bacteria</taxon>
        <taxon>Bacteria division TA06</taxon>
    </lineage>
</organism>
<feature type="compositionally biased region" description="Acidic residues" evidence="1">
    <location>
        <begin position="115"/>
        <end position="124"/>
    </location>
</feature>
<feature type="compositionally biased region" description="Polar residues" evidence="1">
    <location>
        <begin position="249"/>
        <end position="260"/>
    </location>
</feature>
<dbReference type="SUPFAM" id="SSF48371">
    <property type="entry name" value="ARM repeat"/>
    <property type="match status" value="1"/>
</dbReference>
<reference evidence="3" key="1">
    <citation type="submission" date="2017-02" db="EMBL/GenBank/DDBJ databases">
        <title>Delving into the versatile metabolic prowess of the omnipresent phylum Bacteroidetes.</title>
        <authorList>
            <person name="Nobu M.K."/>
            <person name="Mei R."/>
            <person name="Narihiro T."/>
            <person name="Kuroda K."/>
            <person name="Liu W.-T."/>
        </authorList>
    </citation>
    <scope>NUCLEOTIDE SEQUENCE</scope>
    <source>
        <strain evidence="3">ADurb.Bin131</strain>
    </source>
</reference>
<accession>A0A1V6C5Q2</accession>
<feature type="region of interest" description="Disordered" evidence="1">
    <location>
        <begin position="28"/>
        <end position="49"/>
    </location>
</feature>
<proteinExistence type="predicted"/>
<feature type="chain" id="PRO_5013161546" evidence="2">
    <location>
        <begin position="23"/>
        <end position="270"/>
    </location>
</feature>
<feature type="signal peptide" evidence="2">
    <location>
        <begin position="1"/>
        <end position="22"/>
    </location>
</feature>
<dbReference type="PROSITE" id="PS51257">
    <property type="entry name" value="PROKAR_LIPOPROTEIN"/>
    <property type="match status" value="1"/>
</dbReference>
<dbReference type="EMBL" id="MWDQ01000138">
    <property type="protein sequence ID" value="OQB72190.1"/>
    <property type="molecule type" value="Genomic_DNA"/>
</dbReference>
<name>A0A1V6C5Q2_UNCT6</name>
<feature type="compositionally biased region" description="Low complexity" evidence="1">
    <location>
        <begin position="91"/>
        <end position="101"/>
    </location>
</feature>
<keyword evidence="2" id="KW-0732">Signal</keyword>
<evidence type="ECO:0000256" key="2">
    <source>
        <dbReference type="SAM" id="SignalP"/>
    </source>
</evidence>
<dbReference type="Proteomes" id="UP000485562">
    <property type="component" value="Unassembled WGS sequence"/>
</dbReference>
<protein>
    <submittedName>
        <fullName evidence="3">HEAT repeat protein</fullName>
    </submittedName>
</protein>
<feature type="region of interest" description="Disordered" evidence="1">
    <location>
        <begin position="89"/>
        <end position="129"/>
    </location>
</feature>
<dbReference type="AlphaFoldDB" id="A0A1V6C5Q2"/>
<feature type="region of interest" description="Disordered" evidence="1">
    <location>
        <begin position="249"/>
        <end position="270"/>
    </location>
</feature>
<gene>
    <name evidence="3" type="ORF">BWX89_01433</name>
</gene>
<sequence>MKKILAVSVMCILIFGCFDIFAQTRTTSRTTGRTSRSNNNNDNNDNYNNRTSNNVDFVVAVIAGMLRHPKKEIRMQALQSLVAGMTMGSTDNNDNNNSNSSIGDIFALKGGSNNNDDDDDDNNDNEGLGTTMFIPELFTMLADPDPQIRDLVSISLDNLFGTDTSLLRFMSDPDPVVRKYAVRLFVIRNQMEPEQGTGKSGSSDNKNNIRSSKDILIMRILLNMTKDPDPDIKKIATDALEGFMTNLEKQLQATMGTPQDQMPGGAQPRR</sequence>
<dbReference type="InterPro" id="IPR011989">
    <property type="entry name" value="ARM-like"/>
</dbReference>
<evidence type="ECO:0000313" key="3">
    <source>
        <dbReference type="EMBL" id="OQB72190.1"/>
    </source>
</evidence>
<dbReference type="InterPro" id="IPR016024">
    <property type="entry name" value="ARM-type_fold"/>
</dbReference>
<dbReference type="Gene3D" id="1.25.10.10">
    <property type="entry name" value="Leucine-rich Repeat Variant"/>
    <property type="match status" value="1"/>
</dbReference>
<evidence type="ECO:0000256" key="1">
    <source>
        <dbReference type="SAM" id="MobiDB-lite"/>
    </source>
</evidence>